<dbReference type="InterPro" id="IPR001505">
    <property type="entry name" value="Copper_CuA"/>
</dbReference>
<dbReference type="InterPro" id="IPR045187">
    <property type="entry name" value="CcO_II"/>
</dbReference>
<dbReference type="PANTHER" id="PTHR22888:SF9">
    <property type="entry name" value="CYTOCHROME C OXIDASE SUBUNIT 2"/>
    <property type="match status" value="1"/>
</dbReference>
<evidence type="ECO:0000256" key="8">
    <source>
        <dbReference type="ARBA" id="ARBA00022723"/>
    </source>
</evidence>
<protein>
    <recommendedName>
        <fullName evidence="3">cytochrome-c oxidase</fullName>
        <ecNumber evidence="3">7.1.1.9</ecNumber>
    </recommendedName>
    <alternativeName>
        <fullName evidence="16">Cytochrome aa3 subunit 2</fullName>
    </alternativeName>
</protein>
<evidence type="ECO:0000256" key="13">
    <source>
        <dbReference type="ARBA" id="ARBA00023008"/>
    </source>
</evidence>
<evidence type="ECO:0000256" key="16">
    <source>
        <dbReference type="ARBA" id="ARBA00031399"/>
    </source>
</evidence>
<dbReference type="GO" id="GO:0016020">
    <property type="term" value="C:membrane"/>
    <property type="evidence" value="ECO:0007669"/>
    <property type="project" value="UniProtKB-SubCell"/>
</dbReference>
<dbReference type="SUPFAM" id="SSF81464">
    <property type="entry name" value="Cytochrome c oxidase subunit II-like, transmembrane region"/>
    <property type="match status" value="1"/>
</dbReference>
<dbReference type="InterPro" id="IPR009056">
    <property type="entry name" value="Cyt_c-like_dom"/>
</dbReference>
<dbReference type="GO" id="GO:0004129">
    <property type="term" value="F:cytochrome-c oxidase activity"/>
    <property type="evidence" value="ECO:0007669"/>
    <property type="project" value="UniProtKB-EC"/>
</dbReference>
<keyword evidence="12 18" id="KW-0408">Iron</keyword>
<evidence type="ECO:0000256" key="15">
    <source>
        <dbReference type="ARBA" id="ARBA00024688"/>
    </source>
</evidence>
<dbReference type="InterPro" id="IPR036909">
    <property type="entry name" value="Cyt_c-like_dom_sf"/>
</dbReference>
<evidence type="ECO:0000256" key="10">
    <source>
        <dbReference type="ARBA" id="ARBA00022982"/>
    </source>
</evidence>
<keyword evidence="23" id="KW-1185">Reference proteome</keyword>
<dbReference type="PROSITE" id="PS50857">
    <property type="entry name" value="COX2_CUA"/>
    <property type="match status" value="1"/>
</dbReference>
<dbReference type="SUPFAM" id="SSF49503">
    <property type="entry name" value="Cupredoxins"/>
    <property type="match status" value="1"/>
</dbReference>
<dbReference type="SUPFAM" id="SSF46626">
    <property type="entry name" value="Cytochrome c"/>
    <property type="match status" value="1"/>
</dbReference>
<dbReference type="NCBIfam" id="TIGR02866">
    <property type="entry name" value="CoxB"/>
    <property type="match status" value="1"/>
</dbReference>
<keyword evidence="13" id="KW-0186">Copper</keyword>
<comment type="subcellular location">
    <subcellularLocation>
        <location evidence="1">Membrane</location>
        <topology evidence="1">Multi-pass membrane protein</topology>
    </subcellularLocation>
</comment>
<evidence type="ECO:0000256" key="18">
    <source>
        <dbReference type="PROSITE-ProRule" id="PRU00433"/>
    </source>
</evidence>
<evidence type="ECO:0000256" key="3">
    <source>
        <dbReference type="ARBA" id="ARBA00012949"/>
    </source>
</evidence>
<dbReference type="EMBL" id="FOMS01000005">
    <property type="protein sequence ID" value="SFE02122.1"/>
    <property type="molecule type" value="Genomic_DNA"/>
</dbReference>
<name>A0A1I1X446_9RHOB</name>
<evidence type="ECO:0000313" key="22">
    <source>
        <dbReference type="EMBL" id="SFE02122.1"/>
    </source>
</evidence>
<evidence type="ECO:0000256" key="6">
    <source>
        <dbReference type="ARBA" id="ARBA00022660"/>
    </source>
</evidence>
<keyword evidence="11 19" id="KW-1133">Transmembrane helix</keyword>
<organism evidence="22 23">
    <name type="scientific">Roseivivax sediminis</name>
    <dbReference type="NCBI Taxonomy" id="936889"/>
    <lineage>
        <taxon>Bacteria</taxon>
        <taxon>Pseudomonadati</taxon>
        <taxon>Pseudomonadota</taxon>
        <taxon>Alphaproteobacteria</taxon>
        <taxon>Rhodobacterales</taxon>
        <taxon>Roseobacteraceae</taxon>
        <taxon>Roseivivax</taxon>
    </lineage>
</organism>
<keyword evidence="10" id="KW-0249">Electron transport</keyword>
<evidence type="ECO:0000256" key="7">
    <source>
        <dbReference type="ARBA" id="ARBA00022692"/>
    </source>
</evidence>
<comment type="similarity">
    <text evidence="2">Belongs to the cytochrome c oxidase subunit 2 family.</text>
</comment>
<dbReference type="PANTHER" id="PTHR22888">
    <property type="entry name" value="CYTOCHROME C OXIDASE, SUBUNIT II"/>
    <property type="match status" value="1"/>
</dbReference>
<dbReference type="InterPro" id="IPR036257">
    <property type="entry name" value="Cyt_c_oxidase_su2_TM_sf"/>
</dbReference>
<evidence type="ECO:0000256" key="2">
    <source>
        <dbReference type="ARBA" id="ARBA00007866"/>
    </source>
</evidence>
<reference evidence="22 23" key="1">
    <citation type="submission" date="2016-10" db="EMBL/GenBank/DDBJ databases">
        <authorList>
            <person name="Varghese N."/>
            <person name="Submissions S."/>
        </authorList>
    </citation>
    <scope>NUCLEOTIDE SEQUENCE [LARGE SCALE GENOMIC DNA]</scope>
    <source>
        <strain evidence="23">YIM D21,KCTC 23444,ACCC 10710</strain>
    </source>
</reference>
<dbReference type="InterPro" id="IPR014222">
    <property type="entry name" value="Cyt_c_oxidase_su2"/>
</dbReference>
<keyword evidence="4" id="KW-0813">Transport</keyword>
<dbReference type="PROSITE" id="PS51007">
    <property type="entry name" value="CYTC"/>
    <property type="match status" value="1"/>
</dbReference>
<keyword evidence="7 19" id="KW-0812">Transmembrane</keyword>
<evidence type="ECO:0000256" key="5">
    <source>
        <dbReference type="ARBA" id="ARBA00022617"/>
    </source>
</evidence>
<dbReference type="Proteomes" id="UP000325289">
    <property type="component" value="Unassembled WGS sequence"/>
</dbReference>
<comment type="catalytic activity">
    <reaction evidence="17">
        <text>4 Fe(II)-[cytochrome c] + O2 + 8 H(+)(in) = 4 Fe(III)-[cytochrome c] + 2 H2O + 4 H(+)(out)</text>
        <dbReference type="Rhea" id="RHEA:11436"/>
        <dbReference type="Rhea" id="RHEA-COMP:10350"/>
        <dbReference type="Rhea" id="RHEA-COMP:14399"/>
        <dbReference type="ChEBI" id="CHEBI:15377"/>
        <dbReference type="ChEBI" id="CHEBI:15378"/>
        <dbReference type="ChEBI" id="CHEBI:15379"/>
        <dbReference type="ChEBI" id="CHEBI:29033"/>
        <dbReference type="ChEBI" id="CHEBI:29034"/>
        <dbReference type="EC" id="7.1.1.9"/>
    </reaction>
</comment>
<evidence type="ECO:0000256" key="11">
    <source>
        <dbReference type="ARBA" id="ARBA00022989"/>
    </source>
</evidence>
<evidence type="ECO:0000313" key="23">
    <source>
        <dbReference type="Proteomes" id="UP000325289"/>
    </source>
</evidence>
<dbReference type="InterPro" id="IPR002429">
    <property type="entry name" value="CcO_II-like_C"/>
</dbReference>
<proteinExistence type="inferred from homology"/>
<dbReference type="Pfam" id="PF00034">
    <property type="entry name" value="Cytochrom_C"/>
    <property type="match status" value="1"/>
</dbReference>
<feature type="transmembrane region" description="Helical" evidence="19">
    <location>
        <begin position="20"/>
        <end position="44"/>
    </location>
</feature>
<dbReference type="EC" id="7.1.1.9" evidence="3"/>
<evidence type="ECO:0000259" key="20">
    <source>
        <dbReference type="PROSITE" id="PS50857"/>
    </source>
</evidence>
<evidence type="ECO:0000256" key="4">
    <source>
        <dbReference type="ARBA" id="ARBA00022448"/>
    </source>
</evidence>
<evidence type="ECO:0000256" key="14">
    <source>
        <dbReference type="ARBA" id="ARBA00023136"/>
    </source>
</evidence>
<evidence type="ECO:0000256" key="12">
    <source>
        <dbReference type="ARBA" id="ARBA00023004"/>
    </source>
</evidence>
<accession>A0A1I1X446</accession>
<gene>
    <name evidence="22" type="ORF">SAMN04515678_105226</name>
</gene>
<dbReference type="Pfam" id="PF00116">
    <property type="entry name" value="COX2"/>
    <property type="match status" value="1"/>
</dbReference>
<keyword evidence="5 18" id="KW-0349">Heme</keyword>
<evidence type="ECO:0000256" key="19">
    <source>
        <dbReference type="SAM" id="Phobius"/>
    </source>
</evidence>
<keyword evidence="8 18" id="KW-0479">Metal-binding</keyword>
<sequence>MNRAALPDQASTQAVAFDQLFWTMVGFSVLIVLLVGALIFVFSLRFRARTGVPRKSVAVLESRRVEIFWTAATAFFAVFFFWYTSTVTLDTVEAPPDAMEYHVEAKQWMWKTRHPSGVREINAMHVPTGRPVTVFLNSQDVIHSFFVPAFRIKKDVVPGRTSTVWFEATKPGTYPLFCTEYCGTNHAVMTGEVTVMTPADYAAWLETRAEGETLAATGARLFTEAGCSGCHAEASQVHAPDLSGLFGRDRPLANGDIVTADTAYIRDAILLPERDIAAGFEPIMPNFTGILEDGEVEALVAYIRTLGQEGLGQ</sequence>
<dbReference type="GO" id="GO:0020037">
    <property type="term" value="F:heme binding"/>
    <property type="evidence" value="ECO:0007669"/>
    <property type="project" value="InterPro"/>
</dbReference>
<dbReference type="GO" id="GO:0016491">
    <property type="term" value="F:oxidoreductase activity"/>
    <property type="evidence" value="ECO:0007669"/>
    <property type="project" value="InterPro"/>
</dbReference>
<keyword evidence="6" id="KW-0679">Respiratory chain</keyword>
<dbReference type="CDD" id="cd13915">
    <property type="entry name" value="CuRO_HCO_II_like_2"/>
    <property type="match status" value="1"/>
</dbReference>
<evidence type="ECO:0000256" key="1">
    <source>
        <dbReference type="ARBA" id="ARBA00004141"/>
    </source>
</evidence>
<dbReference type="GO" id="GO:0005507">
    <property type="term" value="F:copper ion binding"/>
    <property type="evidence" value="ECO:0007669"/>
    <property type="project" value="InterPro"/>
</dbReference>
<keyword evidence="9" id="KW-1278">Translocase</keyword>
<feature type="domain" description="Cytochrome oxidase subunit II copper A binding" evidence="20">
    <location>
        <begin position="96"/>
        <end position="207"/>
    </location>
</feature>
<evidence type="ECO:0000259" key="21">
    <source>
        <dbReference type="PROSITE" id="PS51007"/>
    </source>
</evidence>
<dbReference type="OrthoDB" id="9781261at2"/>
<keyword evidence="14 19" id="KW-0472">Membrane</keyword>
<dbReference type="InterPro" id="IPR008972">
    <property type="entry name" value="Cupredoxin"/>
</dbReference>
<evidence type="ECO:0000256" key="9">
    <source>
        <dbReference type="ARBA" id="ARBA00022967"/>
    </source>
</evidence>
<evidence type="ECO:0000256" key="17">
    <source>
        <dbReference type="ARBA" id="ARBA00047816"/>
    </source>
</evidence>
<dbReference type="AlphaFoldDB" id="A0A1I1X446"/>
<dbReference type="GO" id="GO:0042773">
    <property type="term" value="P:ATP synthesis coupled electron transport"/>
    <property type="evidence" value="ECO:0007669"/>
    <property type="project" value="TreeGrafter"/>
</dbReference>
<feature type="transmembrane region" description="Helical" evidence="19">
    <location>
        <begin position="65"/>
        <end position="83"/>
    </location>
</feature>
<feature type="domain" description="Cytochrome c" evidence="21">
    <location>
        <begin position="213"/>
        <end position="307"/>
    </location>
</feature>
<dbReference type="Gene3D" id="1.10.287.90">
    <property type="match status" value="1"/>
</dbReference>
<dbReference type="Gene3D" id="2.60.40.420">
    <property type="entry name" value="Cupredoxins - blue copper proteins"/>
    <property type="match status" value="1"/>
</dbReference>
<dbReference type="PROSITE" id="PS00078">
    <property type="entry name" value="COX2"/>
    <property type="match status" value="1"/>
</dbReference>
<comment type="function">
    <text evidence="15">Subunits I and II form the functional core of the enzyme complex. Electrons originating in cytochrome c are transferred via heme a and Cu(A) to the binuclear center formed by heme a3 and Cu(B).</text>
</comment>
<dbReference type="RefSeq" id="WP_149755753.1">
    <property type="nucleotide sequence ID" value="NZ_FOMS01000005.1"/>
</dbReference>